<dbReference type="SUPFAM" id="SSF52980">
    <property type="entry name" value="Restriction endonuclease-like"/>
    <property type="match status" value="1"/>
</dbReference>
<dbReference type="InterPro" id="IPR011856">
    <property type="entry name" value="tRNA_endonuc-like_dom_sf"/>
</dbReference>
<dbReference type="GO" id="GO:0004519">
    <property type="term" value="F:endonuclease activity"/>
    <property type="evidence" value="ECO:0007669"/>
    <property type="project" value="UniProtKB-KW"/>
</dbReference>
<reference evidence="5 7" key="2">
    <citation type="submission" date="2020-03" db="EMBL/GenBank/DDBJ databases">
        <title>Characterization of ganglioside-mimicking enterococci.</title>
        <authorList>
            <person name="Patry R.T."/>
            <person name="Nothaft H."/>
            <person name="Bridger R."/>
            <person name="Shajahan A."/>
            <person name="Huynh S."/>
            <person name="Sanchez S."/>
            <person name="Azadi P."/>
            <person name="Cooper K."/>
            <person name="Miller W.G."/>
            <person name="Parker C.T."/>
            <person name="Wells L."/>
            <person name="Szymanski C.M."/>
        </authorList>
    </citation>
    <scope>NUCLEOTIDE SEQUENCE [LARGE SCALE GENOMIC DNA]</scope>
    <source>
        <strain evidence="5 7">EGM181</strain>
    </source>
</reference>
<name>A0A366U2X5_ENTGA</name>
<dbReference type="GO" id="GO:0006265">
    <property type="term" value="P:DNA topological change"/>
    <property type="evidence" value="ECO:0007669"/>
    <property type="project" value="InterPro"/>
</dbReference>
<keyword evidence="4" id="KW-0255">Endonuclease</keyword>
<dbReference type="Gene3D" id="3.40.1350.10">
    <property type="match status" value="1"/>
</dbReference>
<dbReference type="GO" id="GO:0005694">
    <property type="term" value="C:chromosome"/>
    <property type="evidence" value="ECO:0007669"/>
    <property type="project" value="InterPro"/>
</dbReference>
<evidence type="ECO:0000256" key="1">
    <source>
        <dbReference type="ARBA" id="ARBA00022801"/>
    </source>
</evidence>
<evidence type="ECO:0000259" key="3">
    <source>
        <dbReference type="Pfam" id="PF04471"/>
    </source>
</evidence>
<feature type="domain" description="Restriction endonuclease type IV Mrr" evidence="3">
    <location>
        <begin position="63"/>
        <end position="188"/>
    </location>
</feature>
<dbReference type="GO" id="GO:0016787">
    <property type="term" value="F:hydrolase activity"/>
    <property type="evidence" value="ECO:0007669"/>
    <property type="project" value="UniProtKB-KW"/>
</dbReference>
<dbReference type="Gene3D" id="3.30.65.10">
    <property type="entry name" value="Bacterial Topoisomerase I, domain 1"/>
    <property type="match status" value="1"/>
</dbReference>
<sequence>MIQQFLQKFTRKTGKVEQSFEVVSKEHREIKGLSFEQNEDESIVMDFLNHMDREYDTTPAGRKQQGDAFEQFLAAVFRLANYDVEITRKSYLQGKQVYTGDDNVDLILSKDAERIAVQAKHYRLNTKAPNLITKEFVNKYSGISDENWTNKLFITTSLFNPHVYLEIEKNEKAQNIEWYDRYGLLQLLNTLIPETMEKHMFLNSLPEQVVKCPECESGFIVQKWNKQKHSYFKGCTMFPECAHTESVSFRHTRKSFTTSSKELDNSISS</sequence>
<dbReference type="GO" id="GO:0003677">
    <property type="term" value="F:DNA binding"/>
    <property type="evidence" value="ECO:0007669"/>
    <property type="project" value="InterPro"/>
</dbReference>
<dbReference type="Pfam" id="PF04471">
    <property type="entry name" value="Mrr_cat"/>
    <property type="match status" value="1"/>
</dbReference>
<accession>A0A366U2X5</accession>
<protein>
    <submittedName>
        <fullName evidence="4">Restriction endonuclease</fullName>
    </submittedName>
</protein>
<dbReference type="GO" id="GO:0003916">
    <property type="term" value="F:DNA topoisomerase activity"/>
    <property type="evidence" value="ECO:0007669"/>
    <property type="project" value="InterPro"/>
</dbReference>
<evidence type="ECO:0000313" key="4">
    <source>
        <dbReference type="EMBL" id="MXS25006.1"/>
    </source>
</evidence>
<proteinExistence type="predicted"/>
<dbReference type="AlphaFoldDB" id="A0A366U2X5"/>
<reference evidence="4 6" key="1">
    <citation type="submission" date="2019-04" db="EMBL/GenBank/DDBJ databases">
        <title>Step-wise assembly of the neonatal virome modulated by breast feeding.</title>
        <authorList>
            <person name="Liang G."/>
            <person name="Bushman F."/>
        </authorList>
    </citation>
    <scope>NUCLEOTIDE SEQUENCE [LARGE SCALE GENOMIC DNA]</scope>
    <source>
        <strain evidence="4 6">E3404</strain>
    </source>
</reference>
<dbReference type="EMBL" id="CP050485">
    <property type="protein sequence ID" value="QOG26477.1"/>
    <property type="molecule type" value="Genomic_DNA"/>
</dbReference>
<dbReference type="Pfam" id="PF01396">
    <property type="entry name" value="Zn_ribbon_Top1"/>
    <property type="match status" value="1"/>
</dbReference>
<dbReference type="InterPro" id="IPR013498">
    <property type="entry name" value="Topo_IA_Znf"/>
</dbReference>
<organism evidence="4 6">
    <name type="scientific">Enterococcus gallinarum</name>
    <dbReference type="NCBI Taxonomy" id="1353"/>
    <lineage>
        <taxon>Bacteria</taxon>
        <taxon>Bacillati</taxon>
        <taxon>Bacillota</taxon>
        <taxon>Bacilli</taxon>
        <taxon>Lactobacillales</taxon>
        <taxon>Enterococcaceae</taxon>
        <taxon>Enterococcus</taxon>
    </lineage>
</organism>
<dbReference type="RefSeq" id="WP_005471759.1">
    <property type="nucleotide sequence ID" value="NZ_CAJSYR010000003.1"/>
</dbReference>
<evidence type="ECO:0000259" key="2">
    <source>
        <dbReference type="Pfam" id="PF01396"/>
    </source>
</evidence>
<dbReference type="Proteomes" id="UP000516696">
    <property type="component" value="Chromosome"/>
</dbReference>
<dbReference type="EMBL" id="WVTI01000002">
    <property type="protein sequence ID" value="MXS25006.1"/>
    <property type="molecule type" value="Genomic_DNA"/>
</dbReference>
<dbReference type="InterPro" id="IPR007560">
    <property type="entry name" value="Restrct_endonuc_IV_Mrr"/>
</dbReference>
<dbReference type="Proteomes" id="UP000439965">
    <property type="component" value="Unassembled WGS sequence"/>
</dbReference>
<evidence type="ECO:0000313" key="6">
    <source>
        <dbReference type="Proteomes" id="UP000439965"/>
    </source>
</evidence>
<dbReference type="GO" id="GO:0009307">
    <property type="term" value="P:DNA restriction-modification system"/>
    <property type="evidence" value="ECO:0007669"/>
    <property type="project" value="InterPro"/>
</dbReference>
<evidence type="ECO:0000313" key="5">
    <source>
        <dbReference type="EMBL" id="QOG26477.1"/>
    </source>
</evidence>
<evidence type="ECO:0000313" key="7">
    <source>
        <dbReference type="Proteomes" id="UP000516696"/>
    </source>
</evidence>
<feature type="domain" description="DNA topoisomerase type IA zn finger" evidence="2">
    <location>
        <begin position="209"/>
        <end position="246"/>
    </location>
</feature>
<gene>
    <name evidence="5" type="ORF">EGM181_04000</name>
    <name evidence="4" type="ORF">GTI89_02800</name>
</gene>
<keyword evidence="4" id="KW-0540">Nuclease</keyword>
<keyword evidence="1" id="KW-0378">Hydrolase</keyword>
<dbReference type="InterPro" id="IPR011335">
    <property type="entry name" value="Restrct_endonuc-II-like"/>
</dbReference>